<dbReference type="Pfam" id="PF00156">
    <property type="entry name" value="Pribosyltran"/>
    <property type="match status" value="1"/>
</dbReference>
<dbReference type="SUPFAM" id="SSF53271">
    <property type="entry name" value="PRTase-like"/>
    <property type="match status" value="1"/>
</dbReference>
<dbReference type="AlphaFoldDB" id="A0A5Q0LW24"/>
<dbReference type="InterPro" id="IPR029057">
    <property type="entry name" value="PRTase-like"/>
</dbReference>
<reference evidence="2 3" key="1">
    <citation type="submission" date="2019-10" db="EMBL/GenBank/DDBJ databases">
        <title>Complete genome sequence of Variovorax paradoxus 5C-2.</title>
        <authorList>
            <person name="Gogoleva N.E."/>
            <person name="Balkin A.S."/>
        </authorList>
    </citation>
    <scope>NUCLEOTIDE SEQUENCE [LARGE SCALE GENOMIC DNA]</scope>
    <source>
        <strain evidence="2 3">5C-2</strain>
    </source>
</reference>
<dbReference type="GO" id="GO:0016757">
    <property type="term" value="F:glycosyltransferase activity"/>
    <property type="evidence" value="ECO:0007669"/>
    <property type="project" value="UniProtKB-KW"/>
</dbReference>
<dbReference type="EMBL" id="CP045644">
    <property type="protein sequence ID" value="QFZ81376.1"/>
    <property type="molecule type" value="Genomic_DNA"/>
</dbReference>
<dbReference type="Gene3D" id="3.40.50.2020">
    <property type="match status" value="1"/>
</dbReference>
<dbReference type="RefSeq" id="WP_153280393.1">
    <property type="nucleotide sequence ID" value="NZ_CP045644.1"/>
</dbReference>
<organism evidence="2 3">
    <name type="scientific">Variovorax paradoxus</name>
    <dbReference type="NCBI Taxonomy" id="34073"/>
    <lineage>
        <taxon>Bacteria</taxon>
        <taxon>Pseudomonadati</taxon>
        <taxon>Pseudomonadota</taxon>
        <taxon>Betaproteobacteria</taxon>
        <taxon>Burkholderiales</taxon>
        <taxon>Comamonadaceae</taxon>
        <taxon>Variovorax</taxon>
    </lineage>
</organism>
<name>A0A5Q0LW24_VARPD</name>
<proteinExistence type="predicted"/>
<evidence type="ECO:0000313" key="2">
    <source>
        <dbReference type="EMBL" id="QFZ81376.1"/>
    </source>
</evidence>
<evidence type="ECO:0000259" key="1">
    <source>
        <dbReference type="Pfam" id="PF00156"/>
    </source>
</evidence>
<sequence>MAPDVFRDRTEAGQELGRRLFQACAGRDVVVLALPRGGVPVGFEVARAFDAPLDVMVVRKLGIPGHAEYAMGAIASGGTCVLNDAVVRELGISSTAVEEVARAEGIELERRERLYRDGRPPPDVRGRTAVLVDDGLATGSTMRVAVRALRALQPARIVVAVPVASAEACELLRSEADNVLCVRTPAPFRAVGLGYQDFSQTSDEEVVALLKRSARQTGSSN</sequence>
<gene>
    <name evidence="2" type="ORF">GFK26_00565</name>
</gene>
<dbReference type="Gene3D" id="3.30.1310.20">
    <property type="entry name" value="PRTase-like"/>
    <property type="match status" value="1"/>
</dbReference>
<protein>
    <submittedName>
        <fullName evidence="2">Phosphoribosyltransferase</fullName>
    </submittedName>
</protein>
<feature type="domain" description="Phosphoribosyltransferase" evidence="1">
    <location>
        <begin position="20"/>
        <end position="196"/>
    </location>
</feature>
<keyword evidence="2" id="KW-0328">Glycosyltransferase</keyword>
<evidence type="ECO:0000313" key="3">
    <source>
        <dbReference type="Proteomes" id="UP000326780"/>
    </source>
</evidence>
<dbReference type="InterPro" id="IPR000836">
    <property type="entry name" value="PRTase_dom"/>
</dbReference>
<accession>A0A5Q0LW24</accession>
<dbReference type="CDD" id="cd06223">
    <property type="entry name" value="PRTases_typeI"/>
    <property type="match status" value="1"/>
</dbReference>
<keyword evidence="2" id="KW-0808">Transferase</keyword>
<dbReference type="Proteomes" id="UP000326780">
    <property type="component" value="Chromosome"/>
</dbReference>